<dbReference type="Proteomes" id="UP000006813">
    <property type="component" value="Unassembled WGS sequence"/>
</dbReference>
<dbReference type="AlphaFoldDB" id="G5BA55"/>
<protein>
    <submittedName>
        <fullName evidence="2">RING finger and CHY zinc finger domain-containing protein 1</fullName>
    </submittedName>
</protein>
<dbReference type="PANTHER" id="PTHR21319:SF53">
    <property type="entry name" value="RING FINGER AND CHY ZINC FINGER DOMAIN-CONTAINING PROTEIN 1"/>
    <property type="match status" value="1"/>
</dbReference>
<dbReference type="GO" id="GO:0005634">
    <property type="term" value="C:nucleus"/>
    <property type="evidence" value="ECO:0007669"/>
    <property type="project" value="TreeGrafter"/>
</dbReference>
<name>G5BA55_HETGA</name>
<dbReference type="EMBL" id="JH169215">
    <property type="protein sequence ID" value="EHB06166.1"/>
    <property type="molecule type" value="Genomic_DNA"/>
</dbReference>
<evidence type="ECO:0000313" key="2">
    <source>
        <dbReference type="EMBL" id="EHB06166.1"/>
    </source>
</evidence>
<dbReference type="Pfam" id="PF14599">
    <property type="entry name" value="zinc_ribbon_6"/>
    <property type="match status" value="1"/>
</dbReference>
<organism evidence="2 3">
    <name type="scientific">Heterocephalus glaber</name>
    <name type="common">Naked mole rat</name>
    <dbReference type="NCBI Taxonomy" id="10181"/>
    <lineage>
        <taxon>Eukaryota</taxon>
        <taxon>Metazoa</taxon>
        <taxon>Chordata</taxon>
        <taxon>Craniata</taxon>
        <taxon>Vertebrata</taxon>
        <taxon>Euteleostomi</taxon>
        <taxon>Mammalia</taxon>
        <taxon>Eutheria</taxon>
        <taxon>Euarchontoglires</taxon>
        <taxon>Glires</taxon>
        <taxon>Rodentia</taxon>
        <taxon>Hystricomorpha</taxon>
        <taxon>Bathyergidae</taxon>
        <taxon>Heterocephalus</taxon>
    </lineage>
</organism>
<dbReference type="GO" id="GO:0006511">
    <property type="term" value="P:ubiquitin-dependent protein catabolic process"/>
    <property type="evidence" value="ECO:0007669"/>
    <property type="project" value="TreeGrafter"/>
</dbReference>
<dbReference type="STRING" id="10181.G5BA55"/>
<evidence type="ECO:0000259" key="1">
    <source>
        <dbReference type="Pfam" id="PF14599"/>
    </source>
</evidence>
<dbReference type="InterPro" id="IPR039512">
    <property type="entry name" value="RCHY1_zinc-ribbon"/>
</dbReference>
<dbReference type="GO" id="GO:0061630">
    <property type="term" value="F:ubiquitin protein ligase activity"/>
    <property type="evidence" value="ECO:0007669"/>
    <property type="project" value="TreeGrafter"/>
</dbReference>
<dbReference type="PANTHER" id="PTHR21319">
    <property type="entry name" value="RING FINGER AND CHY ZINC FINGER DOMAIN-CONTAINING PROTEIN 1"/>
    <property type="match status" value="1"/>
</dbReference>
<feature type="domain" description="RCHY1 zinc-ribbon" evidence="1">
    <location>
        <begin position="5"/>
        <end position="59"/>
    </location>
</feature>
<evidence type="ECO:0000313" key="3">
    <source>
        <dbReference type="Proteomes" id="UP000006813"/>
    </source>
</evidence>
<gene>
    <name evidence="2" type="ORF">GW7_07701</name>
</gene>
<proteinExistence type="predicted"/>
<sequence length="89" mass="10425">MHSALDMTWYWRQLDNEVAQAPMPSEYQNVTLDILCNDCNVRSTVQFHILGMKCQNCDSSLAILLKLEGLEFHWISNDQLVHHRKTQHL</sequence>
<dbReference type="GO" id="GO:0016567">
    <property type="term" value="P:protein ubiquitination"/>
    <property type="evidence" value="ECO:0007669"/>
    <property type="project" value="TreeGrafter"/>
</dbReference>
<reference evidence="2 3" key="1">
    <citation type="journal article" date="2011" name="Nature">
        <title>Genome sequencing reveals insights into physiology and longevity of the naked mole rat.</title>
        <authorList>
            <person name="Kim E.B."/>
            <person name="Fang X."/>
            <person name="Fushan A.A."/>
            <person name="Huang Z."/>
            <person name="Lobanov A.V."/>
            <person name="Han L."/>
            <person name="Marino S.M."/>
            <person name="Sun X."/>
            <person name="Turanov A.A."/>
            <person name="Yang P."/>
            <person name="Yim S.H."/>
            <person name="Zhao X."/>
            <person name="Kasaikina M.V."/>
            <person name="Stoletzki N."/>
            <person name="Peng C."/>
            <person name="Polak P."/>
            <person name="Xiong Z."/>
            <person name="Kiezun A."/>
            <person name="Zhu Y."/>
            <person name="Chen Y."/>
            <person name="Kryukov G.V."/>
            <person name="Zhang Q."/>
            <person name="Peshkin L."/>
            <person name="Yang L."/>
            <person name="Bronson R.T."/>
            <person name="Buffenstein R."/>
            <person name="Wang B."/>
            <person name="Han C."/>
            <person name="Li Q."/>
            <person name="Chen L."/>
            <person name="Zhao W."/>
            <person name="Sunyaev S.R."/>
            <person name="Park T.J."/>
            <person name="Zhang G."/>
            <person name="Wang J."/>
            <person name="Gladyshev V.N."/>
        </authorList>
    </citation>
    <scope>NUCLEOTIDE SEQUENCE [LARGE SCALE GENOMIC DNA]</scope>
</reference>
<accession>G5BA55</accession>
<dbReference type="InParanoid" id="G5BA55"/>
<dbReference type="Gene3D" id="2.20.28.10">
    <property type="match status" value="1"/>
</dbReference>